<gene>
    <name evidence="2" type="ORF">P170DRAFT_436274</name>
</gene>
<keyword evidence="3" id="KW-1185">Reference proteome</keyword>
<proteinExistence type="predicted"/>
<dbReference type="SUPFAM" id="SSF54373">
    <property type="entry name" value="FAD-linked reductases, C-terminal domain"/>
    <property type="match status" value="1"/>
</dbReference>
<dbReference type="PANTHER" id="PTHR13847">
    <property type="entry name" value="SARCOSINE DEHYDROGENASE-RELATED"/>
    <property type="match status" value="1"/>
</dbReference>
<dbReference type="GeneID" id="36556825"/>
<evidence type="ECO:0000259" key="1">
    <source>
        <dbReference type="Pfam" id="PF01266"/>
    </source>
</evidence>
<reference evidence="2 3" key="1">
    <citation type="submission" date="2016-12" db="EMBL/GenBank/DDBJ databases">
        <title>The genomes of Aspergillus section Nigri reveals drivers in fungal speciation.</title>
        <authorList>
            <consortium name="DOE Joint Genome Institute"/>
            <person name="Vesth T.C."/>
            <person name="Nybo J."/>
            <person name="Theobald S."/>
            <person name="Brandl J."/>
            <person name="Frisvad J.C."/>
            <person name="Nielsen K.F."/>
            <person name="Lyhne E.K."/>
            <person name="Kogle M.E."/>
            <person name="Kuo A."/>
            <person name="Riley R."/>
            <person name="Clum A."/>
            <person name="Nolan M."/>
            <person name="Lipzen A."/>
            <person name="Salamov A."/>
            <person name="Henrissat B."/>
            <person name="Wiebenga A."/>
            <person name="De Vries R.P."/>
            <person name="Grigoriev I.V."/>
            <person name="Mortensen U.H."/>
            <person name="Andersen M.R."/>
            <person name="Baker S.E."/>
        </authorList>
    </citation>
    <scope>NUCLEOTIDE SEQUENCE [LARGE SCALE GENOMIC DNA]</scope>
    <source>
        <strain evidence="2 3">IBT 23096</strain>
    </source>
</reference>
<dbReference type="SUPFAM" id="SSF51905">
    <property type="entry name" value="FAD/NAD(P)-binding domain"/>
    <property type="match status" value="1"/>
</dbReference>
<dbReference type="InterPro" id="IPR006076">
    <property type="entry name" value="FAD-dep_OxRdtase"/>
</dbReference>
<evidence type="ECO:0000313" key="3">
    <source>
        <dbReference type="Proteomes" id="UP000234275"/>
    </source>
</evidence>
<dbReference type="Pfam" id="PF01266">
    <property type="entry name" value="DAO"/>
    <property type="match status" value="1"/>
</dbReference>
<feature type="domain" description="FAD dependent oxidoreductase" evidence="1">
    <location>
        <begin position="9"/>
        <end position="349"/>
    </location>
</feature>
<dbReference type="RefSeq" id="XP_024706503.1">
    <property type="nucleotide sequence ID" value="XM_024849126.1"/>
</dbReference>
<dbReference type="AlphaFoldDB" id="A0A2I2GED6"/>
<dbReference type="VEuPathDB" id="FungiDB:P170DRAFT_436274"/>
<name>A0A2I2GED6_9EURO</name>
<organism evidence="2 3">
    <name type="scientific">Aspergillus steynii IBT 23096</name>
    <dbReference type="NCBI Taxonomy" id="1392250"/>
    <lineage>
        <taxon>Eukaryota</taxon>
        <taxon>Fungi</taxon>
        <taxon>Dikarya</taxon>
        <taxon>Ascomycota</taxon>
        <taxon>Pezizomycotina</taxon>
        <taxon>Eurotiomycetes</taxon>
        <taxon>Eurotiomycetidae</taxon>
        <taxon>Eurotiales</taxon>
        <taxon>Aspergillaceae</taxon>
        <taxon>Aspergillus</taxon>
        <taxon>Aspergillus subgen. Circumdati</taxon>
    </lineage>
</organism>
<dbReference type="Gene3D" id="3.50.50.60">
    <property type="entry name" value="FAD/NAD(P)-binding domain"/>
    <property type="match status" value="1"/>
</dbReference>
<dbReference type="Gene3D" id="3.30.9.10">
    <property type="entry name" value="D-Amino Acid Oxidase, subunit A, domain 2"/>
    <property type="match status" value="1"/>
</dbReference>
<dbReference type="STRING" id="1392250.A0A2I2GED6"/>
<evidence type="ECO:0000313" key="2">
    <source>
        <dbReference type="EMBL" id="PLB51201.1"/>
    </source>
</evidence>
<accession>A0A2I2GED6</accession>
<dbReference type="OrthoDB" id="498204at2759"/>
<protein>
    <submittedName>
        <fullName evidence="2">N,N-dimethylglycine oxidase</fullName>
    </submittedName>
</protein>
<dbReference type="EMBL" id="MSFO01000003">
    <property type="protein sequence ID" value="PLB51201.1"/>
    <property type="molecule type" value="Genomic_DNA"/>
</dbReference>
<dbReference type="GO" id="GO:0005739">
    <property type="term" value="C:mitochondrion"/>
    <property type="evidence" value="ECO:0007669"/>
    <property type="project" value="TreeGrafter"/>
</dbReference>
<dbReference type="InterPro" id="IPR036188">
    <property type="entry name" value="FAD/NAD-bd_sf"/>
</dbReference>
<dbReference type="PANTHER" id="PTHR13847:SF193">
    <property type="entry name" value="PYRUVATE DEHYDROGENASE PHOSPHATASE REGULATORY SUBUNIT, MITOCHONDRIAL"/>
    <property type="match status" value="1"/>
</dbReference>
<comment type="caution">
    <text evidence="2">The sequence shown here is derived from an EMBL/GenBank/DDBJ whole genome shotgun (WGS) entry which is preliminary data.</text>
</comment>
<dbReference type="Proteomes" id="UP000234275">
    <property type="component" value="Unassembled WGS sequence"/>
</dbReference>
<sequence length="396" mass="42515">MAAPQPTYDIAIVGAGIVGSALAYFLSVSEDGKKVALLDRSFESLKGSTGYAPGFVGQYNESRVLTQLAVDTVKEYTKIPGGIDILGGLEIATSHEGVERLKGRCAKAQEAGLAAKMISSEEAISLAPNLVKGGNEAALHFPCDGSANAIGITAFYKKQAQANGVQILQTDVSQISQANGCVRGVMTSSGFIDAKAVVVATGIWASGLCELDIPVPIIPVAHPYMYSESHEPNPHKAPWVRWPEYHVYARDHGTFYGLGSYNHQPISQEPKDSAHGDWIEHFDSTLNRALQFLPGQTGFVPAKKFNGIFSMTPDNMPLVGSIPSVAGLYMAAAVWVTHAAGSAKFLTRLLNGENVDENTKKALDPTRFRGQDLAQLKQESLDGYNSIYKTQENGRQ</sequence>